<dbReference type="SUPFAM" id="SSF55486">
    <property type="entry name" value="Metalloproteases ('zincins'), catalytic domain"/>
    <property type="match status" value="1"/>
</dbReference>
<dbReference type="InterPro" id="IPR024079">
    <property type="entry name" value="MetalloPept_cat_dom_sf"/>
</dbReference>
<name>A0ABU5YCU0_9FLAO</name>
<dbReference type="EMBL" id="JAYKBV010000031">
    <property type="protein sequence ID" value="MEB3041779.1"/>
    <property type="molecule type" value="Genomic_DNA"/>
</dbReference>
<comment type="caution">
    <text evidence="1">The sequence shown here is derived from an EMBL/GenBank/DDBJ whole genome shotgun (WGS) entry which is preliminary data.</text>
</comment>
<sequence length="457" mass="53072">MAVATIKLHQTGKSLSAELKYKEECVVFFRPLPDWDGEFGFDWLREESTEVLIDNEEGKEPPYSEIIEAAFKKQSGFEETSDGEQDKKKAYELLKKEFVQLNIPSNYEYYVPWLAFPPKKDPIKEKLPNGKIIEKDPIQSNAILKVIYKGEVESMDIYLDYDNKFLNISKKEEKEPICWLNKGEKIEEIKITPKEEIAEIKEIKVYLRNEDGDTMVGKLLILPNNNIRKISKVKLVTVREKFINKKDKGDFRKEEIDNLEKILAQACVRVAYKQEVLLFPDIFQEDSKYATPSGKIIANEALLKTLRAYYFKAKEKQDDGSILIFLINKYAIDSSAEEDALGFTIFRTITEKFGNQPYKKAPSYQNSNTAAIFESRNKYTLTHEFLHCLGLGHTHRDFKGNAALHRSQKFIFEKNAKITNVMSYSSIKKGIMWSWQWRLLSRYIGEAITKELNKNKI</sequence>
<keyword evidence="2" id="KW-1185">Reference proteome</keyword>
<reference evidence="1 2" key="1">
    <citation type="submission" date="2023-12" db="EMBL/GenBank/DDBJ databases">
        <title>Genomic sequences of Capnocytophaga and Parvimonas strains.</title>
        <authorList>
            <person name="Watt R.M."/>
            <person name="Wang M."/>
            <person name="Yang T."/>
            <person name="Tong W.M."/>
        </authorList>
    </citation>
    <scope>NUCLEOTIDE SEQUENCE [LARGE SCALE GENOMIC DNA]</scope>
    <source>
        <strain evidence="1 2">CCUG 13156</strain>
    </source>
</reference>
<dbReference type="RefSeq" id="WP_323980276.1">
    <property type="nucleotide sequence ID" value="NZ_JAYKBV010000031.1"/>
</dbReference>
<dbReference type="Proteomes" id="UP001324270">
    <property type="component" value="Unassembled WGS sequence"/>
</dbReference>
<gene>
    <name evidence="1" type="ORF">VJJ49_13930</name>
</gene>
<dbReference type="Gene3D" id="3.40.390.10">
    <property type="entry name" value="Collagenase (Catalytic Domain)"/>
    <property type="match status" value="1"/>
</dbReference>
<protein>
    <submittedName>
        <fullName evidence="1">Uncharacterized protein</fullName>
    </submittedName>
</protein>
<evidence type="ECO:0000313" key="2">
    <source>
        <dbReference type="Proteomes" id="UP001324270"/>
    </source>
</evidence>
<evidence type="ECO:0000313" key="1">
    <source>
        <dbReference type="EMBL" id="MEB3041779.1"/>
    </source>
</evidence>
<accession>A0ABU5YCU0</accession>
<proteinExistence type="predicted"/>
<organism evidence="1 2">
    <name type="scientific">Capnocytophaga gingivalis</name>
    <dbReference type="NCBI Taxonomy" id="1017"/>
    <lineage>
        <taxon>Bacteria</taxon>
        <taxon>Pseudomonadati</taxon>
        <taxon>Bacteroidota</taxon>
        <taxon>Flavobacteriia</taxon>
        <taxon>Flavobacteriales</taxon>
        <taxon>Flavobacteriaceae</taxon>
        <taxon>Capnocytophaga</taxon>
    </lineage>
</organism>